<dbReference type="AlphaFoldDB" id="A0A919AI37"/>
<protein>
    <submittedName>
        <fullName evidence="8">Cobalamin biosynthesis protein CobW</fullName>
    </submittedName>
</protein>
<dbReference type="InterPro" id="IPR011629">
    <property type="entry name" value="CobW-like_C"/>
</dbReference>
<evidence type="ECO:0000313" key="8">
    <source>
        <dbReference type="EMBL" id="GHF09540.1"/>
    </source>
</evidence>
<dbReference type="GO" id="GO:0016787">
    <property type="term" value="F:hydrolase activity"/>
    <property type="evidence" value="ECO:0007669"/>
    <property type="project" value="UniProtKB-KW"/>
</dbReference>
<dbReference type="SMART" id="SM00833">
    <property type="entry name" value="CobW_C"/>
    <property type="match status" value="1"/>
</dbReference>
<feature type="domain" description="CobW C-terminal" evidence="7">
    <location>
        <begin position="235"/>
        <end position="326"/>
    </location>
</feature>
<organism evidence="8 9">
    <name type="scientific">Streptomyces fumanus</name>
    <dbReference type="NCBI Taxonomy" id="67302"/>
    <lineage>
        <taxon>Bacteria</taxon>
        <taxon>Bacillati</taxon>
        <taxon>Actinomycetota</taxon>
        <taxon>Actinomycetes</taxon>
        <taxon>Kitasatosporales</taxon>
        <taxon>Streptomycetaceae</taxon>
        <taxon>Streptomyces</taxon>
    </lineage>
</organism>
<comment type="similarity">
    <text evidence="4">Belongs to the SIMIBI class G3E GTPase family. ZNG1 subfamily.</text>
</comment>
<evidence type="ECO:0000256" key="6">
    <source>
        <dbReference type="SAM" id="MobiDB-lite"/>
    </source>
</evidence>
<dbReference type="GO" id="GO:0005737">
    <property type="term" value="C:cytoplasm"/>
    <property type="evidence" value="ECO:0007669"/>
    <property type="project" value="TreeGrafter"/>
</dbReference>
<dbReference type="RefSeq" id="WP_190205522.1">
    <property type="nucleotide sequence ID" value="NZ_BNBI01000008.1"/>
</dbReference>
<dbReference type="InterPro" id="IPR051316">
    <property type="entry name" value="Zinc-reg_GTPase_activator"/>
</dbReference>
<sequence>MGHSPSPQIPVVILAGFLGSGKTTLLNHLLHRSGGSRIGAIVNDFGAIEIDAMAVAGALGDSTVSLGNGCLCCAVDPGELDVYLERLARPETGIDVIVIEASGLAEPQELVRMLLASEHPGIVYGGLVEVVDAAEFDDTRARHPEIDRHLALADLVVVNKLDRVTDEERVLALVGSLADGAAVVPATYGRIDPEFLFDCRPSEERVGQLSFDDLHDHDHADDGEAGHAEHLHSAYDSLSFVSDVPLDPRRLMRFLDGRPEGLYRIKGYVDFGPYDPRKRYGVHAVGRFLRFYPERWAPGGERLTQLVLIGSGLHGAALAKELQECRSEDAAHADEHGMWGVLRYVQDPDGPDPDGADPDGADPDGADPDGSDPDGREPDGREPDAVLDPESYQDPD</sequence>
<evidence type="ECO:0000256" key="4">
    <source>
        <dbReference type="ARBA" id="ARBA00034320"/>
    </source>
</evidence>
<evidence type="ECO:0000256" key="2">
    <source>
        <dbReference type="ARBA" id="ARBA00022801"/>
    </source>
</evidence>
<gene>
    <name evidence="8" type="ORF">GCM10018772_38020</name>
</gene>
<feature type="compositionally biased region" description="Acidic residues" evidence="6">
    <location>
        <begin position="385"/>
        <end position="396"/>
    </location>
</feature>
<dbReference type="EMBL" id="BNBI01000008">
    <property type="protein sequence ID" value="GHF09540.1"/>
    <property type="molecule type" value="Genomic_DNA"/>
</dbReference>
<evidence type="ECO:0000313" key="9">
    <source>
        <dbReference type="Proteomes" id="UP000630718"/>
    </source>
</evidence>
<dbReference type="CDD" id="cd03112">
    <property type="entry name" value="CobW-like"/>
    <property type="match status" value="1"/>
</dbReference>
<dbReference type="InterPro" id="IPR003495">
    <property type="entry name" value="CobW/HypB/UreG_nucleotide-bd"/>
</dbReference>
<dbReference type="GO" id="GO:0000166">
    <property type="term" value="F:nucleotide binding"/>
    <property type="evidence" value="ECO:0007669"/>
    <property type="project" value="UniProtKB-KW"/>
</dbReference>
<evidence type="ECO:0000256" key="5">
    <source>
        <dbReference type="ARBA" id="ARBA00049117"/>
    </source>
</evidence>
<dbReference type="Pfam" id="PF07683">
    <property type="entry name" value="CobW_C"/>
    <property type="match status" value="1"/>
</dbReference>
<evidence type="ECO:0000256" key="3">
    <source>
        <dbReference type="ARBA" id="ARBA00023186"/>
    </source>
</evidence>
<dbReference type="Gene3D" id="3.30.1220.10">
    <property type="entry name" value="CobW-like, C-terminal domain"/>
    <property type="match status" value="1"/>
</dbReference>
<keyword evidence="9" id="KW-1185">Reference proteome</keyword>
<keyword evidence="3" id="KW-0143">Chaperone</keyword>
<accession>A0A919AI37</accession>
<name>A0A919AI37_9ACTN</name>
<dbReference type="InterPro" id="IPR027417">
    <property type="entry name" value="P-loop_NTPase"/>
</dbReference>
<dbReference type="SUPFAM" id="SSF90002">
    <property type="entry name" value="Hypothetical protein YjiA, C-terminal domain"/>
    <property type="match status" value="1"/>
</dbReference>
<keyword evidence="2" id="KW-0378">Hydrolase</keyword>
<reference evidence="8" key="1">
    <citation type="journal article" date="2014" name="Int. J. Syst. Evol. Microbiol.">
        <title>Complete genome sequence of Corynebacterium casei LMG S-19264T (=DSM 44701T), isolated from a smear-ripened cheese.</title>
        <authorList>
            <consortium name="US DOE Joint Genome Institute (JGI-PGF)"/>
            <person name="Walter F."/>
            <person name="Albersmeier A."/>
            <person name="Kalinowski J."/>
            <person name="Ruckert C."/>
        </authorList>
    </citation>
    <scope>NUCLEOTIDE SEQUENCE</scope>
    <source>
        <strain evidence="8">JCM 4477</strain>
    </source>
</reference>
<dbReference type="PANTHER" id="PTHR13748">
    <property type="entry name" value="COBW-RELATED"/>
    <property type="match status" value="1"/>
</dbReference>
<evidence type="ECO:0000256" key="1">
    <source>
        <dbReference type="ARBA" id="ARBA00022741"/>
    </source>
</evidence>
<dbReference type="InterPro" id="IPR036627">
    <property type="entry name" value="CobW-likC_sf"/>
</dbReference>
<evidence type="ECO:0000259" key="7">
    <source>
        <dbReference type="SMART" id="SM00833"/>
    </source>
</evidence>
<proteinExistence type="inferred from homology"/>
<keyword evidence="1" id="KW-0547">Nucleotide-binding</keyword>
<feature type="compositionally biased region" description="Acidic residues" evidence="6">
    <location>
        <begin position="349"/>
        <end position="372"/>
    </location>
</feature>
<dbReference type="Pfam" id="PF02492">
    <property type="entry name" value="cobW"/>
    <property type="match status" value="1"/>
</dbReference>
<reference evidence="8" key="2">
    <citation type="submission" date="2020-09" db="EMBL/GenBank/DDBJ databases">
        <authorList>
            <person name="Sun Q."/>
            <person name="Ohkuma M."/>
        </authorList>
    </citation>
    <scope>NUCLEOTIDE SEQUENCE</scope>
    <source>
        <strain evidence="8">JCM 4477</strain>
    </source>
</reference>
<comment type="caution">
    <text evidence="8">The sequence shown here is derived from an EMBL/GenBank/DDBJ whole genome shotgun (WGS) entry which is preliminary data.</text>
</comment>
<feature type="region of interest" description="Disordered" evidence="6">
    <location>
        <begin position="343"/>
        <end position="396"/>
    </location>
</feature>
<dbReference type="PANTHER" id="PTHR13748:SF62">
    <property type="entry name" value="COBW DOMAIN-CONTAINING PROTEIN"/>
    <property type="match status" value="1"/>
</dbReference>
<dbReference type="Proteomes" id="UP000630718">
    <property type="component" value="Unassembled WGS sequence"/>
</dbReference>
<comment type="catalytic activity">
    <reaction evidence="5">
        <text>GTP + H2O = GDP + phosphate + H(+)</text>
        <dbReference type="Rhea" id="RHEA:19669"/>
        <dbReference type="ChEBI" id="CHEBI:15377"/>
        <dbReference type="ChEBI" id="CHEBI:15378"/>
        <dbReference type="ChEBI" id="CHEBI:37565"/>
        <dbReference type="ChEBI" id="CHEBI:43474"/>
        <dbReference type="ChEBI" id="CHEBI:58189"/>
    </reaction>
    <physiologicalReaction direction="left-to-right" evidence="5">
        <dbReference type="Rhea" id="RHEA:19670"/>
    </physiologicalReaction>
</comment>
<dbReference type="SUPFAM" id="SSF52540">
    <property type="entry name" value="P-loop containing nucleoside triphosphate hydrolases"/>
    <property type="match status" value="1"/>
</dbReference>
<dbReference type="Gene3D" id="3.40.50.300">
    <property type="entry name" value="P-loop containing nucleotide triphosphate hydrolases"/>
    <property type="match status" value="1"/>
</dbReference>
<feature type="compositionally biased region" description="Basic and acidic residues" evidence="6">
    <location>
        <begin position="373"/>
        <end position="384"/>
    </location>
</feature>